<organism evidence="2">
    <name type="scientific">freshwater metagenome</name>
    <dbReference type="NCBI Taxonomy" id="449393"/>
    <lineage>
        <taxon>unclassified sequences</taxon>
        <taxon>metagenomes</taxon>
        <taxon>ecological metagenomes</taxon>
    </lineage>
</organism>
<proteinExistence type="predicted"/>
<reference evidence="2" key="1">
    <citation type="submission" date="2020-05" db="EMBL/GenBank/DDBJ databases">
        <authorList>
            <person name="Chiriac C."/>
            <person name="Salcher M."/>
            <person name="Ghai R."/>
            <person name="Kavagutti S V."/>
        </authorList>
    </citation>
    <scope>NUCLEOTIDE SEQUENCE</scope>
</reference>
<protein>
    <submittedName>
        <fullName evidence="2">Unannotated protein</fullName>
    </submittedName>
</protein>
<evidence type="ECO:0000259" key="1">
    <source>
        <dbReference type="Pfam" id="PF08486"/>
    </source>
</evidence>
<sequence length="666" mass="67158">MSQYGARGMALEGSSGSQIVRHYYSGTTVAAVPDAFELKVNLLHQQPIVVVRPEAVAAGGGGIEVTVAGLAAVVGGPTDVITVAAGTGVAAGTVIVTRTRAGVASRIGTGASVRIRWAGTRQPGKAGTAATLVNVATSWAGFASSGHRYRYGVIDIATTTAATTKVEVVNQVRLHDEYLLGIAEMSSSWPAAALQAQVLASRTYALARYGSGTARALCACHVDDGGGPYYDQVFAGWVKESGASGTLWRAAVTSTLTNSTTALAILSGGKPITAYYFAASGGATQNSQDVWVSSLAYAKSIDDHWSLDPSVPWSTWLPRLRTQAAVALAFGLADVVRIDLSSRTVAGGVSTATAWSSSGASASIRGETLRSRLSLPSTWVWRAVETASADAATSAVRASQASTSTSTLILLAPIDSPALIAVASNLSVQKGWPLLLTSSAGLPAVTSAELVRRKATRVYIVGTPSEIPDAVLTEVSNIVGIVSRYSGANDTEMSVNIAANVLARPVGTPVMVASASDPVSATLAGAAAAASGRALVLVPGAAVASASVTAFLAAALPSQTYVVGPTSSIADTVLSAMTTGVRVVGSDVPGTSMGVLATLGQIPPGHVILATETGTTSGMLAAPGVPVMVVGTSLSAIATTWLQGGVNSLTVGADVSLAVVTAARRA</sequence>
<dbReference type="EMBL" id="CAFBND010000107">
    <property type="protein sequence ID" value="CAB4955632.1"/>
    <property type="molecule type" value="Genomic_DNA"/>
</dbReference>
<dbReference type="InterPro" id="IPR013693">
    <property type="entry name" value="SpoIID/LytB_N"/>
</dbReference>
<dbReference type="AlphaFoldDB" id="A0A6J7KMX6"/>
<name>A0A6J7KMX6_9ZZZZ</name>
<gene>
    <name evidence="2" type="ORF">UFOPK3752_01943</name>
</gene>
<evidence type="ECO:0000313" key="2">
    <source>
        <dbReference type="EMBL" id="CAB4955632.1"/>
    </source>
</evidence>
<accession>A0A6J7KMX6</accession>
<feature type="domain" description="Sporulation stage II protein D amidase enhancer LytB N-terminal" evidence="1">
    <location>
        <begin position="164"/>
        <end position="255"/>
    </location>
</feature>
<dbReference type="Pfam" id="PF08486">
    <property type="entry name" value="SpoIID"/>
    <property type="match status" value="1"/>
</dbReference>